<dbReference type="RefSeq" id="WP_132256419.1">
    <property type="nucleotide sequence ID" value="NZ_SLZQ01000001.1"/>
</dbReference>
<organism evidence="1 2">
    <name type="scientific">Paucimonas lemoignei</name>
    <name type="common">Pseudomonas lemoignei</name>
    <dbReference type="NCBI Taxonomy" id="29443"/>
    <lineage>
        <taxon>Bacteria</taxon>
        <taxon>Pseudomonadati</taxon>
        <taxon>Pseudomonadota</taxon>
        <taxon>Betaproteobacteria</taxon>
        <taxon>Burkholderiales</taxon>
        <taxon>Burkholderiaceae</taxon>
        <taxon>Paucimonas</taxon>
    </lineage>
</organism>
<reference evidence="1 2" key="1">
    <citation type="submission" date="2019-03" db="EMBL/GenBank/DDBJ databases">
        <title>Genomic Encyclopedia of Type Strains, Phase IV (KMG-IV): sequencing the most valuable type-strain genomes for metagenomic binning, comparative biology and taxonomic classification.</title>
        <authorList>
            <person name="Goeker M."/>
        </authorList>
    </citation>
    <scope>NUCLEOTIDE SEQUENCE [LARGE SCALE GENOMIC DNA]</scope>
    <source>
        <strain evidence="1 2">DSM 7445</strain>
    </source>
</reference>
<dbReference type="OrthoDB" id="378654at2"/>
<dbReference type="InterPro" id="IPR015003">
    <property type="entry name" value="DUF1853"/>
</dbReference>
<evidence type="ECO:0000313" key="2">
    <source>
        <dbReference type="Proteomes" id="UP000295382"/>
    </source>
</evidence>
<comment type="caution">
    <text evidence="1">The sequence shown here is derived from an EMBL/GenBank/DDBJ whole genome shotgun (WGS) entry which is preliminary data.</text>
</comment>
<accession>A0A4R3I348</accession>
<evidence type="ECO:0008006" key="3">
    <source>
        <dbReference type="Google" id="ProtNLM"/>
    </source>
</evidence>
<evidence type="ECO:0000313" key="1">
    <source>
        <dbReference type="EMBL" id="TCS39221.1"/>
    </source>
</evidence>
<dbReference type="Pfam" id="PF08907">
    <property type="entry name" value="DUF1853"/>
    <property type="match status" value="1"/>
</dbReference>
<dbReference type="EMBL" id="SLZQ01000001">
    <property type="protein sequence ID" value="TCS39221.1"/>
    <property type="molecule type" value="Genomic_DNA"/>
</dbReference>
<protein>
    <recommendedName>
        <fullName evidence="3">DUF1853 family protein</fullName>
    </recommendedName>
</protein>
<dbReference type="AlphaFoldDB" id="A0A4R3I348"/>
<gene>
    <name evidence="1" type="ORF">EDC30_101173</name>
</gene>
<dbReference type="Proteomes" id="UP000295382">
    <property type="component" value="Unassembled WGS sequence"/>
</dbReference>
<name>A0A4R3I348_PAULE</name>
<keyword evidence="2" id="KW-1185">Reference proteome</keyword>
<sequence>MPPRPAEAQPGETCQQRFWRNWGHLLDSHVRDLAWLLDSADLLDPAAPQWAGQIATIAKPLPPATLAWLAALDQAPQPLHEYLAIHPFTRLGRYAEQLMAYYLEWQDILRGHGVQVRNDAGGTIGEFDFLVRQGDELVHWEFATKLYLLEPSGDGQAADYFVGPNLADTLGAKMSKVFSRQLKLSHHPAAQRYLPQPVARAQALLKGWLFYHGQKHYAVEASGVNKAHCRGFWCEMAEIDQLDMQYAAILPRLSWLAPVRVRLDAVLDRQTLRAALVEHFAHDSMPILVALLEKNGEEAFEVRRGFIVPDDWRTRAGQRRRPQIS</sequence>
<proteinExistence type="predicted"/>